<name>A0A8S5R6C8_9CAUD</name>
<sequence>MVLDQELFEELLQVEKKTRPETGGGAVTEYSDYDGDYSEDASDVKRYYSNEINRSRWASKDGHDPNATQTKKMRDSVDRNRVRRNDSDLPGQLSKYLGRTPSGKELKADADTQNKLAVAINNHYRRKS</sequence>
<feature type="compositionally biased region" description="Basic and acidic residues" evidence="1">
    <location>
        <begin position="72"/>
        <end position="87"/>
    </location>
</feature>
<feature type="region of interest" description="Disordered" evidence="1">
    <location>
        <begin position="54"/>
        <end position="110"/>
    </location>
</feature>
<accession>A0A8S5R6C8</accession>
<organism evidence="2">
    <name type="scientific">Myoviridae sp. ctaOv25</name>
    <dbReference type="NCBI Taxonomy" id="2827290"/>
    <lineage>
        <taxon>Viruses</taxon>
        <taxon>Duplodnaviria</taxon>
        <taxon>Heunggongvirae</taxon>
        <taxon>Uroviricota</taxon>
        <taxon>Caudoviricetes</taxon>
    </lineage>
</organism>
<reference evidence="2" key="1">
    <citation type="journal article" date="2021" name="Proc. Natl. Acad. Sci. U.S.A.">
        <title>A Catalog of Tens of Thousands of Viruses from Human Metagenomes Reveals Hidden Associations with Chronic Diseases.</title>
        <authorList>
            <person name="Tisza M.J."/>
            <person name="Buck C.B."/>
        </authorList>
    </citation>
    <scope>NUCLEOTIDE SEQUENCE</scope>
    <source>
        <strain evidence="2">CtaOv25</strain>
    </source>
</reference>
<evidence type="ECO:0000313" key="2">
    <source>
        <dbReference type="EMBL" id="DAE26541.1"/>
    </source>
</evidence>
<feature type="region of interest" description="Disordered" evidence="1">
    <location>
        <begin position="15"/>
        <end position="42"/>
    </location>
</feature>
<dbReference type="EMBL" id="BK015820">
    <property type="protein sequence ID" value="DAE26541.1"/>
    <property type="molecule type" value="Genomic_DNA"/>
</dbReference>
<protein>
    <submittedName>
        <fullName evidence="2">Uncharacterized protein</fullName>
    </submittedName>
</protein>
<evidence type="ECO:0000256" key="1">
    <source>
        <dbReference type="SAM" id="MobiDB-lite"/>
    </source>
</evidence>
<feature type="compositionally biased region" description="Acidic residues" evidence="1">
    <location>
        <begin position="31"/>
        <end position="41"/>
    </location>
</feature>
<proteinExistence type="predicted"/>